<proteinExistence type="inferred from homology"/>
<evidence type="ECO:0000313" key="5">
    <source>
        <dbReference type="Proteomes" id="UP000800041"/>
    </source>
</evidence>
<dbReference type="InterPro" id="IPR036291">
    <property type="entry name" value="NAD(P)-bd_dom_sf"/>
</dbReference>
<organism evidence="4 5">
    <name type="scientific">Aulographum hederae CBS 113979</name>
    <dbReference type="NCBI Taxonomy" id="1176131"/>
    <lineage>
        <taxon>Eukaryota</taxon>
        <taxon>Fungi</taxon>
        <taxon>Dikarya</taxon>
        <taxon>Ascomycota</taxon>
        <taxon>Pezizomycotina</taxon>
        <taxon>Dothideomycetes</taxon>
        <taxon>Pleosporomycetidae</taxon>
        <taxon>Aulographales</taxon>
        <taxon>Aulographaceae</taxon>
    </lineage>
</organism>
<evidence type="ECO:0000313" key="4">
    <source>
        <dbReference type="EMBL" id="KAF1983925.1"/>
    </source>
</evidence>
<name>A0A6G1GSM0_9PEZI</name>
<keyword evidence="5" id="KW-1185">Reference proteome</keyword>
<comment type="similarity">
    <text evidence="2">Belongs to the NAD(P)-dependent epimerase/dehydratase family. Dihydroflavonol-4-reductase subfamily.</text>
</comment>
<dbReference type="SUPFAM" id="SSF51735">
    <property type="entry name" value="NAD(P)-binding Rossmann-fold domains"/>
    <property type="match status" value="1"/>
</dbReference>
<keyword evidence="1" id="KW-0560">Oxidoreductase</keyword>
<dbReference type="GO" id="GO:0006694">
    <property type="term" value="P:steroid biosynthetic process"/>
    <property type="evidence" value="ECO:0007669"/>
    <property type="project" value="InterPro"/>
</dbReference>
<evidence type="ECO:0000256" key="2">
    <source>
        <dbReference type="ARBA" id="ARBA00023445"/>
    </source>
</evidence>
<dbReference type="InterPro" id="IPR050425">
    <property type="entry name" value="NAD(P)_dehydrat-like"/>
</dbReference>
<dbReference type="OrthoDB" id="2735536at2759"/>
<dbReference type="Pfam" id="PF01073">
    <property type="entry name" value="3Beta_HSD"/>
    <property type="match status" value="1"/>
</dbReference>
<evidence type="ECO:0000256" key="1">
    <source>
        <dbReference type="ARBA" id="ARBA00023002"/>
    </source>
</evidence>
<dbReference type="AlphaFoldDB" id="A0A6G1GSM0"/>
<accession>A0A6G1GSM0</accession>
<dbReference type="Gene3D" id="3.40.50.720">
    <property type="entry name" value="NAD(P)-binding Rossmann-like Domain"/>
    <property type="match status" value="1"/>
</dbReference>
<dbReference type="PANTHER" id="PTHR10366">
    <property type="entry name" value="NAD DEPENDENT EPIMERASE/DEHYDRATASE"/>
    <property type="match status" value="1"/>
</dbReference>
<protein>
    <submittedName>
        <fullName evidence="4">NAD(P)-binding protein</fullName>
    </submittedName>
</protein>
<gene>
    <name evidence="4" type="ORF">K402DRAFT_337404</name>
</gene>
<sequence length="355" mass="39307">MASIDQTLNISDPVLPVGSLILVTGANGYLGSHVVDQLLKLGYKVRGSVRDIGRSQWMTEYFSKYGKENLELVIVDDFSATDAYDEALKGVAGVVHVASVLSMSPVAEEVIPPVIAATVNIYKAASKVPTVKRFVLTSSSAAAYMPVQGTKNVLGENSYNELAIGVSKSLKEPFPPEAGFMNYMASKALGERELWKVSKESNSDIVVNTVLPNWILGHVLHPAQGAPSSAGIYKGLIAGQYKEYFSFIGPQWTIDVQDAARLHVAGLLLPDVEGERLWAFGERFSYVSELALMRKVFPEYEERYPETVEGMEEWWDESVVPNERAEELLRGMGVDGWTRQETMVRRMKETIYKDI</sequence>
<dbReference type="Proteomes" id="UP000800041">
    <property type="component" value="Unassembled WGS sequence"/>
</dbReference>
<evidence type="ECO:0000259" key="3">
    <source>
        <dbReference type="Pfam" id="PF01073"/>
    </source>
</evidence>
<dbReference type="InterPro" id="IPR002225">
    <property type="entry name" value="3Beta_OHSteriod_DH/Estase"/>
</dbReference>
<dbReference type="EMBL" id="ML977171">
    <property type="protein sequence ID" value="KAF1983925.1"/>
    <property type="molecule type" value="Genomic_DNA"/>
</dbReference>
<feature type="domain" description="3-beta hydroxysteroid dehydrogenase/isomerase" evidence="3">
    <location>
        <begin position="22"/>
        <end position="150"/>
    </location>
</feature>
<dbReference type="PANTHER" id="PTHR10366:SF562">
    <property type="entry name" value="ALDEHYDE REDUCTASE II (AFU_ORTHOLOGUE AFUA_1G11360)"/>
    <property type="match status" value="1"/>
</dbReference>
<dbReference type="GO" id="GO:0016616">
    <property type="term" value="F:oxidoreductase activity, acting on the CH-OH group of donors, NAD or NADP as acceptor"/>
    <property type="evidence" value="ECO:0007669"/>
    <property type="project" value="InterPro"/>
</dbReference>
<reference evidence="4" key="1">
    <citation type="journal article" date="2020" name="Stud. Mycol.">
        <title>101 Dothideomycetes genomes: a test case for predicting lifestyles and emergence of pathogens.</title>
        <authorList>
            <person name="Haridas S."/>
            <person name="Albert R."/>
            <person name="Binder M."/>
            <person name="Bloem J."/>
            <person name="Labutti K."/>
            <person name="Salamov A."/>
            <person name="Andreopoulos B."/>
            <person name="Baker S."/>
            <person name="Barry K."/>
            <person name="Bills G."/>
            <person name="Bluhm B."/>
            <person name="Cannon C."/>
            <person name="Castanera R."/>
            <person name="Culley D."/>
            <person name="Daum C."/>
            <person name="Ezra D."/>
            <person name="Gonzalez J."/>
            <person name="Henrissat B."/>
            <person name="Kuo A."/>
            <person name="Liang C."/>
            <person name="Lipzen A."/>
            <person name="Lutzoni F."/>
            <person name="Magnuson J."/>
            <person name="Mondo S."/>
            <person name="Nolan M."/>
            <person name="Ohm R."/>
            <person name="Pangilinan J."/>
            <person name="Park H.-J."/>
            <person name="Ramirez L."/>
            <person name="Alfaro M."/>
            <person name="Sun H."/>
            <person name="Tritt A."/>
            <person name="Yoshinaga Y."/>
            <person name="Zwiers L.-H."/>
            <person name="Turgeon B."/>
            <person name="Goodwin S."/>
            <person name="Spatafora J."/>
            <person name="Crous P."/>
            <person name="Grigoriev I."/>
        </authorList>
    </citation>
    <scope>NUCLEOTIDE SEQUENCE</scope>
    <source>
        <strain evidence="4">CBS 113979</strain>
    </source>
</reference>